<accession>A0A7T2YW11</accession>
<dbReference type="KEGG" id="dla:I6G47_06965"/>
<organism evidence="1 2">
    <name type="scientific">Delftia lacustris</name>
    <dbReference type="NCBI Taxonomy" id="558537"/>
    <lineage>
        <taxon>Bacteria</taxon>
        <taxon>Pseudomonadati</taxon>
        <taxon>Pseudomonadota</taxon>
        <taxon>Betaproteobacteria</taxon>
        <taxon>Burkholderiales</taxon>
        <taxon>Comamonadaceae</taxon>
        <taxon>Delftia</taxon>
    </lineage>
</organism>
<protein>
    <submittedName>
        <fullName evidence="1">Uncharacterized protein</fullName>
    </submittedName>
</protein>
<evidence type="ECO:0000313" key="2">
    <source>
        <dbReference type="Proteomes" id="UP000595064"/>
    </source>
</evidence>
<gene>
    <name evidence="1" type="ORF">I6G47_06965</name>
</gene>
<evidence type="ECO:0000313" key="1">
    <source>
        <dbReference type="EMBL" id="QPS82814.1"/>
    </source>
</evidence>
<dbReference type="Proteomes" id="UP000595064">
    <property type="component" value="Chromosome"/>
</dbReference>
<dbReference type="RefSeq" id="WP_151019911.1">
    <property type="nucleotide sequence ID" value="NZ_CP065748.1"/>
</dbReference>
<sequence length="75" mass="8512">MNTIGAIDEEIQHLTFRPANDMGICRKYGGALPQFAGHNNRTTDFPGRRGYGKRLVPYAHFTMPSHVHLFILLSR</sequence>
<proteinExistence type="predicted"/>
<reference evidence="1 2" key="1">
    <citation type="submission" date="2020-12" db="EMBL/GenBank/DDBJ databases">
        <title>FDA dAtabase for Regulatory Grade micrObial Sequences (FDA-ARGOS): Supporting development and validation of Infectious Disease Dx tests.</title>
        <authorList>
            <person name="Sproer C."/>
            <person name="Gronow S."/>
            <person name="Severitt S."/>
            <person name="Schroder I."/>
            <person name="Tallon L."/>
            <person name="Sadzewicz L."/>
            <person name="Zhao X."/>
            <person name="Boylan J."/>
            <person name="Ott S."/>
            <person name="Bowen H."/>
            <person name="Vavikolanu K."/>
            <person name="Mehta A."/>
            <person name="Aluvathingal J."/>
            <person name="Nadendla S."/>
            <person name="Lowell S."/>
            <person name="Myers T."/>
            <person name="Yan Y."/>
            <person name="Sichtig H."/>
        </authorList>
    </citation>
    <scope>NUCLEOTIDE SEQUENCE [LARGE SCALE GENOMIC DNA]</scope>
    <source>
        <strain evidence="1 2">FDAARGOS_890</strain>
    </source>
</reference>
<dbReference type="AlphaFoldDB" id="A0A7T2YW11"/>
<name>A0A7T2YW11_9BURK</name>
<dbReference type="EMBL" id="CP065748">
    <property type="protein sequence ID" value="QPS82814.1"/>
    <property type="molecule type" value="Genomic_DNA"/>
</dbReference>
<keyword evidence="2" id="KW-1185">Reference proteome</keyword>